<comment type="caution">
    <text evidence="1">The sequence shown here is derived from an EMBL/GenBank/DDBJ whole genome shotgun (WGS) entry which is preliminary data.</text>
</comment>
<organism evidence="1 2">
    <name type="scientific">Candidatus Woesebacteria bacterium RIFCSPLOWO2_01_FULL_44_14</name>
    <dbReference type="NCBI Taxonomy" id="1802525"/>
    <lineage>
        <taxon>Bacteria</taxon>
        <taxon>Candidatus Woeseibacteriota</taxon>
    </lineage>
</organism>
<dbReference type="STRING" id="1802525.A2975_05130"/>
<gene>
    <name evidence="1" type="ORF">A2975_05130</name>
</gene>
<evidence type="ECO:0000313" key="1">
    <source>
        <dbReference type="EMBL" id="OGM69961.1"/>
    </source>
</evidence>
<dbReference type="Proteomes" id="UP000178429">
    <property type="component" value="Unassembled WGS sequence"/>
</dbReference>
<sequence length="113" mass="13019">MSTELVTQIQRNELHKILIASDFYWDVAFPMALESGHGMWINMEELDKNLDEYNKKRPSPKITLSDVYKTAITICDITRKGTIFPENRQAALTIREQLEEHLGSKESPLLSQP</sequence>
<dbReference type="AlphaFoldDB" id="A0A1F8C0S4"/>
<dbReference type="EMBL" id="MGHL01000007">
    <property type="protein sequence ID" value="OGM69961.1"/>
    <property type="molecule type" value="Genomic_DNA"/>
</dbReference>
<evidence type="ECO:0000313" key="2">
    <source>
        <dbReference type="Proteomes" id="UP000178429"/>
    </source>
</evidence>
<protein>
    <submittedName>
        <fullName evidence="1">Uncharacterized protein</fullName>
    </submittedName>
</protein>
<accession>A0A1F8C0S4</accession>
<reference evidence="1 2" key="1">
    <citation type="journal article" date="2016" name="Nat. Commun.">
        <title>Thousands of microbial genomes shed light on interconnected biogeochemical processes in an aquifer system.</title>
        <authorList>
            <person name="Anantharaman K."/>
            <person name="Brown C.T."/>
            <person name="Hug L.A."/>
            <person name="Sharon I."/>
            <person name="Castelle C.J."/>
            <person name="Probst A.J."/>
            <person name="Thomas B.C."/>
            <person name="Singh A."/>
            <person name="Wilkins M.J."/>
            <person name="Karaoz U."/>
            <person name="Brodie E.L."/>
            <person name="Williams K.H."/>
            <person name="Hubbard S.S."/>
            <person name="Banfield J.F."/>
        </authorList>
    </citation>
    <scope>NUCLEOTIDE SEQUENCE [LARGE SCALE GENOMIC DNA]</scope>
</reference>
<proteinExistence type="predicted"/>
<name>A0A1F8C0S4_9BACT</name>